<organism evidence="1 2">
    <name type="scientific">Parelaphostrongylus tenuis</name>
    <name type="common">Meningeal worm</name>
    <dbReference type="NCBI Taxonomy" id="148309"/>
    <lineage>
        <taxon>Eukaryota</taxon>
        <taxon>Metazoa</taxon>
        <taxon>Ecdysozoa</taxon>
        <taxon>Nematoda</taxon>
        <taxon>Chromadorea</taxon>
        <taxon>Rhabditida</taxon>
        <taxon>Rhabditina</taxon>
        <taxon>Rhabditomorpha</taxon>
        <taxon>Strongyloidea</taxon>
        <taxon>Metastrongylidae</taxon>
        <taxon>Parelaphostrongylus</taxon>
    </lineage>
</organism>
<gene>
    <name evidence="1" type="ORF">KIN20_033072</name>
</gene>
<evidence type="ECO:0000313" key="2">
    <source>
        <dbReference type="Proteomes" id="UP001196413"/>
    </source>
</evidence>
<comment type="caution">
    <text evidence="1">The sequence shown here is derived from an EMBL/GenBank/DDBJ whole genome shotgun (WGS) entry which is preliminary data.</text>
</comment>
<reference evidence="1" key="1">
    <citation type="submission" date="2021-06" db="EMBL/GenBank/DDBJ databases">
        <title>Parelaphostrongylus tenuis whole genome reference sequence.</title>
        <authorList>
            <person name="Garwood T.J."/>
            <person name="Larsen P.A."/>
            <person name="Fountain-Jones N.M."/>
            <person name="Garbe J.R."/>
            <person name="Macchietto M.G."/>
            <person name="Kania S.A."/>
            <person name="Gerhold R.W."/>
            <person name="Richards J.E."/>
            <person name="Wolf T.M."/>
        </authorList>
    </citation>
    <scope>NUCLEOTIDE SEQUENCE</scope>
    <source>
        <strain evidence="1">MNPRO001-30</strain>
        <tissue evidence="1">Meninges</tissue>
    </source>
</reference>
<accession>A0AAD5R821</accession>
<keyword evidence="2" id="KW-1185">Reference proteome</keyword>
<dbReference type="EMBL" id="JAHQIW010006927">
    <property type="protein sequence ID" value="KAJ1371171.1"/>
    <property type="molecule type" value="Genomic_DNA"/>
</dbReference>
<protein>
    <submittedName>
        <fullName evidence="1">Uncharacterized protein</fullName>
    </submittedName>
</protein>
<sequence>MTQRLNLIAQKQMLHKYTDQLDKVLAKFKEDQLAVLNIAATEWQTTPDFLQRSLQRLVEGLSVLNSTKLKVEEELRDFTNKLEQNLEPADILAEYQEMLEYPQQKILEAFEYSSILQARIDGFKAHIERSPISFTTEITNDSTAPTLTKRLELPTIPIPTFNGDIWEWDNFWELFSTNVHSQKFLTCTNSTISSALSKENPSRQSKNFKSTMRTIRRLSIFFVQNMETLKN</sequence>
<name>A0AAD5R821_PARTN</name>
<dbReference type="AlphaFoldDB" id="A0AAD5R821"/>
<dbReference type="Proteomes" id="UP001196413">
    <property type="component" value="Unassembled WGS sequence"/>
</dbReference>
<proteinExistence type="predicted"/>
<evidence type="ECO:0000313" key="1">
    <source>
        <dbReference type="EMBL" id="KAJ1371171.1"/>
    </source>
</evidence>